<keyword evidence="1" id="KW-0472">Membrane</keyword>
<evidence type="ECO:0000256" key="1">
    <source>
        <dbReference type="SAM" id="Phobius"/>
    </source>
</evidence>
<accession>A0ABW0KXL3</accession>
<dbReference type="EMBL" id="JBHSMQ010000011">
    <property type="protein sequence ID" value="MFC5457617.1"/>
    <property type="molecule type" value="Genomic_DNA"/>
</dbReference>
<evidence type="ECO:0000313" key="4">
    <source>
        <dbReference type="Proteomes" id="UP001596052"/>
    </source>
</evidence>
<comment type="caution">
    <text evidence="3">The sequence shown here is derived from an EMBL/GenBank/DDBJ whole genome shotgun (WGS) entry which is preliminary data.</text>
</comment>
<dbReference type="RefSeq" id="WP_377171119.1">
    <property type="nucleotide sequence ID" value="NZ_JBHSMQ010000011.1"/>
</dbReference>
<feature type="chain" id="PRO_5046950250" evidence="2">
    <location>
        <begin position="21"/>
        <end position="278"/>
    </location>
</feature>
<feature type="signal peptide" evidence="2">
    <location>
        <begin position="1"/>
        <end position="20"/>
    </location>
</feature>
<keyword evidence="2" id="KW-0732">Signal</keyword>
<gene>
    <name evidence="3" type="ORF">ACFQDI_22300</name>
</gene>
<keyword evidence="4" id="KW-1185">Reference proteome</keyword>
<evidence type="ECO:0000256" key="2">
    <source>
        <dbReference type="SAM" id="SignalP"/>
    </source>
</evidence>
<evidence type="ECO:0000313" key="3">
    <source>
        <dbReference type="EMBL" id="MFC5457617.1"/>
    </source>
</evidence>
<name>A0ABW0KXL3_9BACT</name>
<dbReference type="Proteomes" id="UP001596052">
    <property type="component" value="Unassembled WGS sequence"/>
</dbReference>
<keyword evidence="1" id="KW-0812">Transmembrane</keyword>
<keyword evidence="1" id="KW-1133">Transmembrane helix</keyword>
<proteinExistence type="predicted"/>
<organism evidence="3 4">
    <name type="scientific">Prosthecobacter fluviatilis</name>
    <dbReference type="NCBI Taxonomy" id="445931"/>
    <lineage>
        <taxon>Bacteria</taxon>
        <taxon>Pseudomonadati</taxon>
        <taxon>Verrucomicrobiota</taxon>
        <taxon>Verrucomicrobiia</taxon>
        <taxon>Verrucomicrobiales</taxon>
        <taxon>Verrucomicrobiaceae</taxon>
        <taxon>Prosthecobacter</taxon>
    </lineage>
</organism>
<feature type="transmembrane region" description="Helical" evidence="1">
    <location>
        <begin position="255"/>
        <end position="272"/>
    </location>
</feature>
<reference evidence="4" key="1">
    <citation type="journal article" date="2019" name="Int. J. Syst. Evol. Microbiol.">
        <title>The Global Catalogue of Microorganisms (GCM) 10K type strain sequencing project: providing services to taxonomists for standard genome sequencing and annotation.</title>
        <authorList>
            <consortium name="The Broad Institute Genomics Platform"/>
            <consortium name="The Broad Institute Genome Sequencing Center for Infectious Disease"/>
            <person name="Wu L."/>
            <person name="Ma J."/>
        </authorList>
    </citation>
    <scope>NUCLEOTIDE SEQUENCE [LARGE SCALE GENOMIC DNA]</scope>
    <source>
        <strain evidence="4">CGMCC 4.1469</strain>
    </source>
</reference>
<protein>
    <submittedName>
        <fullName evidence="3">Uncharacterized protein</fullName>
    </submittedName>
</protein>
<sequence>MGLHLTLAAIVFSSVLTLQAEEAAHPASREEVLVGGRIIKLPAPVGYQRIDGLNPESDRMVEEMLHAANRYLARFHPTKDDGTKLDRSFNAQVLRRVENQEIGERTFGDLKQQTKAEIEKSQEAIQQEIAKISGKAEKALKNATDADAALSLSDVAILGCFEDSASSLGFTMALNIAAKTGTQSTKDKVVVSSMIVPVNGRLIYLNANADFHSEADRFWTQQAVTAWRDAVVAANPRVAGPAAGGLDFTSLGRSGVIGGVIGGVAAAVAMLFKKKKQA</sequence>